<protein>
    <recommendedName>
        <fullName evidence="3">SseB family protein</fullName>
    </recommendedName>
</protein>
<dbReference type="NCBIfam" id="NF042914">
    <property type="entry name" value="SAV915_dom"/>
    <property type="match status" value="1"/>
</dbReference>
<comment type="caution">
    <text evidence="1">The sequence shown here is derived from an EMBL/GenBank/DDBJ whole genome shotgun (WGS) entry which is preliminary data.</text>
</comment>
<evidence type="ECO:0000313" key="2">
    <source>
        <dbReference type="Proteomes" id="UP001239215"/>
    </source>
</evidence>
<dbReference type="AlphaFoldDB" id="A0AAJ1U388"/>
<reference evidence="1" key="1">
    <citation type="submission" date="2023-07" db="EMBL/GenBank/DDBJ databases">
        <title>Functional and genomic diversity of the sorghum phyllosphere microbiome.</title>
        <authorList>
            <person name="Shade A."/>
        </authorList>
    </citation>
    <scope>NUCLEOTIDE SEQUENCE</scope>
    <source>
        <strain evidence="1">SORGH_AS_1067</strain>
    </source>
</reference>
<dbReference type="InterPro" id="IPR049975">
    <property type="entry name" value="SAV_915-like_dom"/>
</dbReference>
<dbReference type="RefSeq" id="WP_307200242.1">
    <property type="nucleotide sequence ID" value="NZ_JAUTAN010000001.1"/>
</dbReference>
<proteinExistence type="predicted"/>
<accession>A0AAJ1U388</accession>
<dbReference type="Proteomes" id="UP001239215">
    <property type="component" value="Unassembled WGS sequence"/>
</dbReference>
<sequence>MDALGVDVPPDLPSVAPPVVYLPVVLDPAGEVADVKMMRLDDGRVALLGYSALDRFQRCWGEAHPWVLFDARHLDDLRAAKPFDLRVLDVVVPEHLRGDAVRP</sequence>
<organism evidence="1 2">
    <name type="scientific">Nocardioides zeae</name>
    <dbReference type="NCBI Taxonomy" id="1457234"/>
    <lineage>
        <taxon>Bacteria</taxon>
        <taxon>Bacillati</taxon>
        <taxon>Actinomycetota</taxon>
        <taxon>Actinomycetes</taxon>
        <taxon>Propionibacteriales</taxon>
        <taxon>Nocardioidaceae</taxon>
        <taxon>Nocardioides</taxon>
    </lineage>
</organism>
<name>A0AAJ1U388_9ACTN</name>
<gene>
    <name evidence="1" type="ORF">QE405_001972</name>
</gene>
<evidence type="ECO:0008006" key="3">
    <source>
        <dbReference type="Google" id="ProtNLM"/>
    </source>
</evidence>
<evidence type="ECO:0000313" key="1">
    <source>
        <dbReference type="EMBL" id="MDQ1104688.1"/>
    </source>
</evidence>
<dbReference type="EMBL" id="JAUTAN010000001">
    <property type="protein sequence ID" value="MDQ1104688.1"/>
    <property type="molecule type" value="Genomic_DNA"/>
</dbReference>